<reference evidence="1" key="2">
    <citation type="submission" date="2020-11" db="EMBL/GenBank/DDBJ databases">
        <authorList>
            <person name="McCartney M.A."/>
            <person name="Auch B."/>
            <person name="Kono T."/>
            <person name="Mallez S."/>
            <person name="Becker A."/>
            <person name="Gohl D.M."/>
            <person name="Silverstein K.A.T."/>
            <person name="Koren S."/>
            <person name="Bechman K.B."/>
            <person name="Herman A."/>
            <person name="Abrahante J.E."/>
            <person name="Garbe J."/>
        </authorList>
    </citation>
    <scope>NUCLEOTIDE SEQUENCE</scope>
    <source>
        <strain evidence="1">Duluth1</strain>
        <tissue evidence="1">Whole animal</tissue>
    </source>
</reference>
<dbReference type="PANTHER" id="PTHR35558:SF1">
    <property type="entry name" value="ENDONUCLEASE_EXONUCLEASE_PHOSPHATASE DOMAIN-CONTAINING PROTEIN"/>
    <property type="match status" value="1"/>
</dbReference>
<evidence type="ECO:0000313" key="1">
    <source>
        <dbReference type="EMBL" id="KAH3813415.1"/>
    </source>
</evidence>
<dbReference type="AlphaFoldDB" id="A0A9D4GA96"/>
<protein>
    <submittedName>
        <fullName evidence="1">Uncharacterized protein</fullName>
    </submittedName>
</protein>
<gene>
    <name evidence="1" type="ORF">DPMN_141871</name>
</gene>
<dbReference type="Proteomes" id="UP000828390">
    <property type="component" value="Unassembled WGS sequence"/>
</dbReference>
<organism evidence="1 2">
    <name type="scientific">Dreissena polymorpha</name>
    <name type="common">Zebra mussel</name>
    <name type="synonym">Mytilus polymorpha</name>
    <dbReference type="NCBI Taxonomy" id="45954"/>
    <lineage>
        <taxon>Eukaryota</taxon>
        <taxon>Metazoa</taxon>
        <taxon>Spiralia</taxon>
        <taxon>Lophotrochozoa</taxon>
        <taxon>Mollusca</taxon>
        <taxon>Bivalvia</taxon>
        <taxon>Autobranchia</taxon>
        <taxon>Heteroconchia</taxon>
        <taxon>Euheterodonta</taxon>
        <taxon>Imparidentia</taxon>
        <taxon>Neoheterodontei</taxon>
        <taxon>Myida</taxon>
        <taxon>Dreissenoidea</taxon>
        <taxon>Dreissenidae</taxon>
        <taxon>Dreissena</taxon>
    </lineage>
</organism>
<evidence type="ECO:0000313" key="2">
    <source>
        <dbReference type="Proteomes" id="UP000828390"/>
    </source>
</evidence>
<proteinExistence type="predicted"/>
<accession>A0A9D4GA96</accession>
<name>A0A9D4GA96_DREPO</name>
<reference evidence="1" key="1">
    <citation type="journal article" date="2019" name="bioRxiv">
        <title>The Genome of the Zebra Mussel, Dreissena polymorpha: A Resource for Invasive Species Research.</title>
        <authorList>
            <person name="McCartney M.A."/>
            <person name="Auch B."/>
            <person name="Kono T."/>
            <person name="Mallez S."/>
            <person name="Zhang Y."/>
            <person name="Obille A."/>
            <person name="Becker A."/>
            <person name="Abrahante J.E."/>
            <person name="Garbe J."/>
            <person name="Badalamenti J.P."/>
            <person name="Herman A."/>
            <person name="Mangelson H."/>
            <person name="Liachko I."/>
            <person name="Sullivan S."/>
            <person name="Sone E.D."/>
            <person name="Koren S."/>
            <person name="Silverstein K.A.T."/>
            <person name="Beckman K.B."/>
            <person name="Gohl D.M."/>
        </authorList>
    </citation>
    <scope>NUCLEOTIDE SEQUENCE</scope>
    <source>
        <strain evidence="1">Duluth1</strain>
        <tissue evidence="1">Whole animal</tissue>
    </source>
</reference>
<dbReference type="PANTHER" id="PTHR35558">
    <property type="entry name" value="SGNH_HYDRO DOMAIN-CONTAINING PROTEIN"/>
    <property type="match status" value="1"/>
</dbReference>
<comment type="caution">
    <text evidence="1">The sequence shown here is derived from an EMBL/GenBank/DDBJ whole genome shotgun (WGS) entry which is preliminary data.</text>
</comment>
<keyword evidence="2" id="KW-1185">Reference proteome</keyword>
<sequence length="131" mass="14886">MLKGSSELQLYCAGGEILYQEPNGTLETRSREDKSQILNMSQCTDAFIIYMSVFLVAPAHEAPTLLKYMFNIREAASKRAGFAWRSYEVHFRLRQEVSPASWAVINTDLWWRCTLSGYVLSVLSSTEPPRG</sequence>
<dbReference type="EMBL" id="JAIWYP010000006">
    <property type="protein sequence ID" value="KAH3813415.1"/>
    <property type="molecule type" value="Genomic_DNA"/>
</dbReference>